<sequence length="581" mass="62209">MNRFFKSTTALLTAASLVVTAPGMALAQTATLNVTQEQMAQMSVEELVQLQAEVQQDTSLSEAEKAERLETIKAELKEARKANRKAERKAERQAERQAQKAAEQQSGTSAQTDAQVSGQAQTGDTTTAPVNPAPAADATQTQQTQTQQPAPTQPPATDTTQTQQTQQTAPTQQPAPAPTQQTQTQQPAADAAAPTAAKLTKEEQRREERRAERRAARKAEREAARAQGNVLPADAQAQADVAAEQEAQAAEVAATGDAEGKVTTETVTENEVRKADQEFQTAPVATEKSGLSNTQKAALLGLGALAVGALLKNGNKVVSNSGDRVIVQTDEGYRVLKDDDVLLRQPGSQVKTETFSDGSTRTRVAYTDGTQVVTIRAADGRVLRRTKVLADGREVRLFDDTKVRQPVQVSQLPQVRPNTFDYTNSVSADDLQRAMLATGGNPYARSFSLAQIRNIDAVRKLVPEIAVENIKFNTGSSAISPAQAQDLAALGSAIRGAIQANPAEVFLVEGHTDAVGSAEMNLALSDRRAETVALALTQYFQVPPENLVVQGYGEADLKVATYNAEQANRRVAVRRITPLLN</sequence>
<name>A0ABV9KEJ0_9RHOB</name>
<accession>A0ABV9KEJ0</accession>
<feature type="compositionally biased region" description="Low complexity" evidence="2">
    <location>
        <begin position="233"/>
        <end position="254"/>
    </location>
</feature>
<feature type="compositionally biased region" description="Basic and acidic residues" evidence="2">
    <location>
        <begin position="199"/>
        <end position="224"/>
    </location>
</feature>
<dbReference type="EMBL" id="JBHSGI010000005">
    <property type="protein sequence ID" value="MFC4668580.1"/>
    <property type="molecule type" value="Genomic_DNA"/>
</dbReference>
<evidence type="ECO:0000313" key="5">
    <source>
        <dbReference type="EMBL" id="MFC4668580.1"/>
    </source>
</evidence>
<evidence type="ECO:0000256" key="1">
    <source>
        <dbReference type="PROSITE-ProRule" id="PRU00473"/>
    </source>
</evidence>
<dbReference type="Proteomes" id="UP001595973">
    <property type="component" value="Unassembled WGS sequence"/>
</dbReference>
<protein>
    <submittedName>
        <fullName evidence="5">OmpA family protein</fullName>
    </submittedName>
</protein>
<keyword evidence="3" id="KW-0732">Signal</keyword>
<dbReference type="InterPro" id="IPR006665">
    <property type="entry name" value="OmpA-like"/>
</dbReference>
<proteinExistence type="predicted"/>
<keyword evidence="6" id="KW-1185">Reference proteome</keyword>
<evidence type="ECO:0000313" key="6">
    <source>
        <dbReference type="Proteomes" id="UP001595973"/>
    </source>
</evidence>
<dbReference type="Pfam" id="PF00691">
    <property type="entry name" value="OmpA"/>
    <property type="match status" value="1"/>
</dbReference>
<dbReference type="InterPro" id="IPR036737">
    <property type="entry name" value="OmpA-like_sf"/>
</dbReference>
<feature type="chain" id="PRO_5047539658" evidence="3">
    <location>
        <begin position="28"/>
        <end position="581"/>
    </location>
</feature>
<keyword evidence="1" id="KW-0472">Membrane</keyword>
<dbReference type="PROSITE" id="PS51123">
    <property type="entry name" value="OMPA_2"/>
    <property type="match status" value="1"/>
</dbReference>
<comment type="caution">
    <text evidence="5">The sequence shown here is derived from an EMBL/GenBank/DDBJ whole genome shotgun (WGS) entry which is preliminary data.</text>
</comment>
<feature type="region of interest" description="Disordered" evidence="2">
    <location>
        <begin position="80"/>
        <end position="288"/>
    </location>
</feature>
<feature type="compositionally biased region" description="Low complexity" evidence="2">
    <location>
        <begin position="125"/>
        <end position="197"/>
    </location>
</feature>
<dbReference type="Gene3D" id="3.30.1330.60">
    <property type="entry name" value="OmpA-like domain"/>
    <property type="match status" value="1"/>
</dbReference>
<feature type="signal peptide" evidence="3">
    <location>
        <begin position="1"/>
        <end position="27"/>
    </location>
</feature>
<gene>
    <name evidence="5" type="ORF">ACFO5X_08455</name>
</gene>
<evidence type="ECO:0000259" key="4">
    <source>
        <dbReference type="PROSITE" id="PS51123"/>
    </source>
</evidence>
<feature type="domain" description="OmpA-like" evidence="4">
    <location>
        <begin position="459"/>
        <end position="581"/>
    </location>
</feature>
<organism evidence="5 6">
    <name type="scientific">Seohaeicola nanhaiensis</name>
    <dbReference type="NCBI Taxonomy" id="1387282"/>
    <lineage>
        <taxon>Bacteria</taxon>
        <taxon>Pseudomonadati</taxon>
        <taxon>Pseudomonadota</taxon>
        <taxon>Alphaproteobacteria</taxon>
        <taxon>Rhodobacterales</taxon>
        <taxon>Roseobacteraceae</taxon>
        <taxon>Seohaeicola</taxon>
    </lineage>
</organism>
<dbReference type="SUPFAM" id="SSF103088">
    <property type="entry name" value="OmpA-like"/>
    <property type="match status" value="1"/>
</dbReference>
<reference evidence="6" key="1">
    <citation type="journal article" date="2019" name="Int. J. Syst. Evol. Microbiol.">
        <title>The Global Catalogue of Microorganisms (GCM) 10K type strain sequencing project: providing services to taxonomists for standard genome sequencing and annotation.</title>
        <authorList>
            <consortium name="The Broad Institute Genomics Platform"/>
            <consortium name="The Broad Institute Genome Sequencing Center for Infectious Disease"/>
            <person name="Wu L."/>
            <person name="Ma J."/>
        </authorList>
    </citation>
    <scope>NUCLEOTIDE SEQUENCE [LARGE SCALE GENOMIC DNA]</scope>
    <source>
        <strain evidence="6">CGMCC 4.7283</strain>
    </source>
</reference>
<feature type="compositionally biased region" description="Polar residues" evidence="2">
    <location>
        <begin position="106"/>
        <end position="124"/>
    </location>
</feature>
<evidence type="ECO:0000256" key="3">
    <source>
        <dbReference type="SAM" id="SignalP"/>
    </source>
</evidence>
<feature type="compositionally biased region" description="Basic and acidic residues" evidence="2">
    <location>
        <begin position="80"/>
        <end position="98"/>
    </location>
</feature>
<evidence type="ECO:0000256" key="2">
    <source>
        <dbReference type="SAM" id="MobiDB-lite"/>
    </source>
</evidence>
<dbReference type="CDD" id="cd07185">
    <property type="entry name" value="OmpA_C-like"/>
    <property type="match status" value="1"/>
</dbReference>
<dbReference type="RefSeq" id="WP_380716887.1">
    <property type="nucleotide sequence ID" value="NZ_JBHSGI010000005.1"/>
</dbReference>